<accession>A0A158FIQ9</accession>
<evidence type="ECO:0000313" key="1">
    <source>
        <dbReference type="EMBL" id="SAL19209.1"/>
    </source>
</evidence>
<sequence length="184" mass="20783">MKIKAVVKITTGFKKLFINFRLCAIAHSITLSPSRAAFRVPSGRPGPGTAIFAMIHFGSASFDGRCRMAGNRAAIRPRLTAGFQTTLRRSGQESEPSAHPQRDIPLKQLDVVKRQVASPQIQRNLSFLSIIHSLKLRLTNLKIFDKFLHNFRNFDDKIAIECWYLILIRLRKRARGEAVARLTS</sequence>
<evidence type="ECO:0000313" key="2">
    <source>
        <dbReference type="Proteomes" id="UP000054683"/>
    </source>
</evidence>
<dbReference type="EMBL" id="FCOK02000005">
    <property type="protein sequence ID" value="SAL19209.1"/>
    <property type="molecule type" value="Genomic_DNA"/>
</dbReference>
<name>A0A158FIQ9_9BURK</name>
<protein>
    <submittedName>
        <fullName evidence="1">Uncharacterized protein</fullName>
    </submittedName>
</protein>
<organism evidence="1 2">
    <name type="scientific">Caballeronia udeis</name>
    <dbReference type="NCBI Taxonomy" id="1232866"/>
    <lineage>
        <taxon>Bacteria</taxon>
        <taxon>Pseudomonadati</taxon>
        <taxon>Pseudomonadota</taxon>
        <taxon>Betaproteobacteria</taxon>
        <taxon>Burkholderiales</taxon>
        <taxon>Burkholderiaceae</taxon>
        <taxon>Caballeronia</taxon>
    </lineage>
</organism>
<dbReference type="Proteomes" id="UP000054683">
    <property type="component" value="Unassembled WGS sequence"/>
</dbReference>
<gene>
    <name evidence="1" type="ORF">AWB69_01162</name>
</gene>
<proteinExistence type="predicted"/>
<reference evidence="1 2" key="1">
    <citation type="submission" date="2016-01" db="EMBL/GenBank/DDBJ databases">
        <authorList>
            <person name="Oliw E.H."/>
        </authorList>
    </citation>
    <scope>NUCLEOTIDE SEQUENCE [LARGE SCALE GENOMIC DNA]</scope>
    <source>
        <strain evidence="1">LMG 27134</strain>
    </source>
</reference>
<dbReference type="AlphaFoldDB" id="A0A158FIQ9"/>